<reference evidence="2 3" key="1">
    <citation type="submission" date="2023-02" db="EMBL/GenBank/DDBJ databases">
        <title>LHISI_Scaffold_Assembly.</title>
        <authorList>
            <person name="Stuart O.P."/>
            <person name="Cleave R."/>
            <person name="Magrath M.J.L."/>
            <person name="Mikheyev A.S."/>
        </authorList>
    </citation>
    <scope>NUCLEOTIDE SEQUENCE [LARGE SCALE GENOMIC DNA]</scope>
    <source>
        <strain evidence="2">Daus_M_001</strain>
        <tissue evidence="2">Leg muscle</tissue>
    </source>
</reference>
<dbReference type="Pfam" id="PF20700">
    <property type="entry name" value="Mutator"/>
    <property type="match status" value="1"/>
</dbReference>
<proteinExistence type="predicted"/>
<evidence type="ECO:0000313" key="2">
    <source>
        <dbReference type="EMBL" id="KAJ8895203.1"/>
    </source>
</evidence>
<protein>
    <recommendedName>
        <fullName evidence="1">Mutator-like transposase domain-containing protein</fullName>
    </recommendedName>
</protein>
<keyword evidence="3" id="KW-1185">Reference proteome</keyword>
<name>A0ABQ9IEX0_9NEOP</name>
<feature type="domain" description="Mutator-like transposase" evidence="1">
    <location>
        <begin position="2"/>
        <end position="178"/>
    </location>
</feature>
<dbReference type="InterPro" id="IPR049012">
    <property type="entry name" value="Mutator_transp_dom"/>
</dbReference>
<accession>A0ABQ9IEX0</accession>
<comment type="caution">
    <text evidence="2">The sequence shown here is derived from an EMBL/GenBank/DDBJ whole genome shotgun (WGS) entry which is preliminary data.</text>
</comment>
<dbReference type="Proteomes" id="UP001159363">
    <property type="component" value="Chromosome 1"/>
</dbReference>
<dbReference type="EMBL" id="JARBHB010000001">
    <property type="protein sequence ID" value="KAJ8895203.1"/>
    <property type="molecule type" value="Genomic_DNA"/>
</dbReference>
<evidence type="ECO:0000313" key="3">
    <source>
        <dbReference type="Proteomes" id="UP001159363"/>
    </source>
</evidence>
<sequence>MYEINTRYAYVLRSIGRGKASGEIFSAVMNLLPPNTKFERYNTKLLAAVTEVCEVSIRQAAKEFVLENEGRSDVAAAFDGHTSMNGVVTLTSFDTGEDECLSKFCTGCVHKINVRNPEKTEEHKIVCAANYEGSSGGMEVAGAPALCARSKHKLGLRYVQYLGDGDSKGFAAVIQNEPMTIMLTLPSLNGLDMCKNVLAPDLDDTNAEIDLLQRYYSQSTRKNVTNVEDMRKAIRASYFHISTDANPQHFLCPSCVNSCCKLNQAKAKNQENVYTHQNSLPETVMAAIKPVFNYLSKIDLLKRCLRGKTQHPKESFNGKDFQNSLQWAPDPETWYY</sequence>
<gene>
    <name evidence="2" type="ORF">PR048_000528</name>
</gene>
<evidence type="ECO:0000259" key="1">
    <source>
        <dbReference type="Pfam" id="PF20700"/>
    </source>
</evidence>
<organism evidence="2 3">
    <name type="scientific">Dryococelus australis</name>
    <dbReference type="NCBI Taxonomy" id="614101"/>
    <lineage>
        <taxon>Eukaryota</taxon>
        <taxon>Metazoa</taxon>
        <taxon>Ecdysozoa</taxon>
        <taxon>Arthropoda</taxon>
        <taxon>Hexapoda</taxon>
        <taxon>Insecta</taxon>
        <taxon>Pterygota</taxon>
        <taxon>Neoptera</taxon>
        <taxon>Polyneoptera</taxon>
        <taxon>Phasmatodea</taxon>
        <taxon>Verophasmatodea</taxon>
        <taxon>Anareolatae</taxon>
        <taxon>Phasmatidae</taxon>
        <taxon>Eurycanthinae</taxon>
        <taxon>Dryococelus</taxon>
    </lineage>
</organism>